<sequence>MILIIHLFITTVLFHLVLLLIRSFINRLYARIMADVLNQNLNVVGGNNQPIGNPQQPARLQQPPADAQLDAQRLPQRNIFNININQRNRGGQNNLMNVRDRLFHAIYFKVALFYAQIFSKPMQRTLEYFILLKALLFFFALVYIHVSFIKNPSSCLNNVQDWPRDGVLRVEVIPNLDERLEIYEISQNYENSIRPKSKNQLDNDQFATNETLTNYLLELDLYDNLKTELKRKIEDNNQYKVNNDDQYIVEYSLEYGHLRLSAATRERLHIPVRVVQLDPETNKCFGGKFSKFLLREFLGYDDLLMASVRVIAEKEDNKGYLRNVITGEHYRFVSTWWTAWSNSLICNVRTYVRNDAYNIYIHTICIIIVDLLQMLEFNVASRFPIAPLLIVVLALVGMEAIMSEFFNDTATAFYIIIIVWMADQFDAICCHTSVTKRHWLRIRLERQSRVPVTTHLQLPVN</sequence>
<reference evidence="3" key="1">
    <citation type="submission" date="2014-03" db="EMBL/GenBank/DDBJ databases">
        <authorList>
            <person name="Aksoy S."/>
            <person name="Warren W."/>
            <person name="Wilson R.K."/>
        </authorList>
    </citation>
    <scope>NUCLEOTIDE SEQUENCE [LARGE SCALE GENOMIC DNA]</scope>
    <source>
        <strain evidence="3">IAEA</strain>
    </source>
</reference>
<feature type="transmembrane region" description="Helical" evidence="1">
    <location>
        <begin position="6"/>
        <end position="25"/>
    </location>
</feature>
<dbReference type="GO" id="GO:0034976">
    <property type="term" value="P:response to endoplasmic reticulum stress"/>
    <property type="evidence" value="ECO:0007669"/>
    <property type="project" value="TreeGrafter"/>
</dbReference>
<evidence type="ECO:0000256" key="1">
    <source>
        <dbReference type="SAM" id="Phobius"/>
    </source>
</evidence>
<dbReference type="PANTHER" id="PTHR21650:SF4">
    <property type="entry name" value="MEMBRALIN"/>
    <property type="match status" value="1"/>
</dbReference>
<keyword evidence="1" id="KW-0472">Membrane</keyword>
<feature type="transmembrane region" description="Helical" evidence="1">
    <location>
        <begin position="357"/>
        <end position="375"/>
    </location>
</feature>
<dbReference type="PANTHER" id="PTHR21650">
    <property type="entry name" value="MEMBRALIN/KINETOCHORE PROTEIN NUF2"/>
    <property type="match status" value="1"/>
</dbReference>
<dbReference type="InterPro" id="IPR019144">
    <property type="entry name" value="Membralin"/>
</dbReference>
<name>A0A1A9WDX7_9MUSC</name>
<protein>
    <recommendedName>
        <fullName evidence="4">Membralin</fullName>
    </recommendedName>
</protein>
<keyword evidence="3" id="KW-1185">Reference proteome</keyword>
<evidence type="ECO:0000313" key="3">
    <source>
        <dbReference type="Proteomes" id="UP000091820"/>
    </source>
</evidence>
<dbReference type="AlphaFoldDB" id="A0A1A9WDX7"/>
<dbReference type="Proteomes" id="UP000091820">
    <property type="component" value="Unassembled WGS sequence"/>
</dbReference>
<reference evidence="2" key="2">
    <citation type="submission" date="2020-05" db="UniProtKB">
        <authorList>
            <consortium name="EnsemblMetazoa"/>
        </authorList>
    </citation>
    <scope>IDENTIFICATION</scope>
    <source>
        <strain evidence="2">IAEA</strain>
    </source>
</reference>
<dbReference type="EnsemblMetazoa" id="GBRI016012-RA">
    <property type="protein sequence ID" value="GBRI016012-PA"/>
    <property type="gene ID" value="GBRI016012"/>
</dbReference>
<dbReference type="VEuPathDB" id="VectorBase:GBRI016012"/>
<proteinExistence type="predicted"/>
<dbReference type="STRING" id="37001.A0A1A9WDX7"/>
<dbReference type="GO" id="GO:1904294">
    <property type="term" value="P:positive regulation of ERAD pathway"/>
    <property type="evidence" value="ECO:0007669"/>
    <property type="project" value="TreeGrafter"/>
</dbReference>
<accession>A0A1A9WDX7</accession>
<keyword evidence="1" id="KW-0812">Transmembrane</keyword>
<feature type="transmembrane region" description="Helical" evidence="1">
    <location>
        <begin position="387"/>
        <end position="406"/>
    </location>
</feature>
<evidence type="ECO:0008006" key="4">
    <source>
        <dbReference type="Google" id="ProtNLM"/>
    </source>
</evidence>
<evidence type="ECO:0000313" key="2">
    <source>
        <dbReference type="EnsemblMetazoa" id="GBRI016012-PA"/>
    </source>
</evidence>
<keyword evidence="1" id="KW-1133">Transmembrane helix</keyword>
<feature type="transmembrane region" description="Helical" evidence="1">
    <location>
        <begin position="128"/>
        <end position="148"/>
    </location>
</feature>
<dbReference type="GO" id="GO:0005783">
    <property type="term" value="C:endoplasmic reticulum"/>
    <property type="evidence" value="ECO:0007669"/>
    <property type="project" value="TreeGrafter"/>
</dbReference>
<organism evidence="2 3">
    <name type="scientific">Glossina brevipalpis</name>
    <dbReference type="NCBI Taxonomy" id="37001"/>
    <lineage>
        <taxon>Eukaryota</taxon>
        <taxon>Metazoa</taxon>
        <taxon>Ecdysozoa</taxon>
        <taxon>Arthropoda</taxon>
        <taxon>Hexapoda</taxon>
        <taxon>Insecta</taxon>
        <taxon>Pterygota</taxon>
        <taxon>Neoptera</taxon>
        <taxon>Endopterygota</taxon>
        <taxon>Diptera</taxon>
        <taxon>Brachycera</taxon>
        <taxon>Muscomorpha</taxon>
        <taxon>Hippoboscoidea</taxon>
        <taxon>Glossinidae</taxon>
        <taxon>Glossina</taxon>
    </lineage>
</organism>
<dbReference type="Pfam" id="PF09746">
    <property type="entry name" value="Membralin"/>
    <property type="match status" value="1"/>
</dbReference>